<dbReference type="PROSITE" id="PS50211">
    <property type="entry name" value="DENN"/>
    <property type="match status" value="1"/>
</dbReference>
<dbReference type="InterPro" id="IPR037516">
    <property type="entry name" value="Tripartite_DENN"/>
</dbReference>
<name>A0A8K1FIH7_PYTOL</name>
<feature type="region of interest" description="Disordered" evidence="1">
    <location>
        <begin position="517"/>
        <end position="559"/>
    </location>
</feature>
<dbReference type="GO" id="GO:0031410">
    <property type="term" value="C:cytoplasmic vesicle"/>
    <property type="evidence" value="ECO:0007669"/>
    <property type="project" value="TreeGrafter"/>
</dbReference>
<evidence type="ECO:0000313" key="3">
    <source>
        <dbReference type="EMBL" id="TMW60782.1"/>
    </source>
</evidence>
<dbReference type="InterPro" id="IPR005113">
    <property type="entry name" value="uDENN_dom"/>
</dbReference>
<dbReference type="EMBL" id="SPLM01000108">
    <property type="protein sequence ID" value="TMW60782.1"/>
    <property type="molecule type" value="Genomic_DNA"/>
</dbReference>
<dbReference type="GO" id="GO:0032483">
    <property type="term" value="P:regulation of Rab protein signal transduction"/>
    <property type="evidence" value="ECO:0007669"/>
    <property type="project" value="TreeGrafter"/>
</dbReference>
<dbReference type="PANTHER" id="PTHR12296">
    <property type="entry name" value="DENN DOMAIN-CONTAINING PROTEIN 4"/>
    <property type="match status" value="1"/>
</dbReference>
<evidence type="ECO:0000256" key="1">
    <source>
        <dbReference type="SAM" id="MobiDB-lite"/>
    </source>
</evidence>
<proteinExistence type="predicted"/>
<feature type="compositionally biased region" description="Acidic residues" evidence="1">
    <location>
        <begin position="1"/>
        <end position="28"/>
    </location>
</feature>
<dbReference type="SMART" id="SM00800">
    <property type="entry name" value="uDENN"/>
    <property type="match status" value="1"/>
</dbReference>
<dbReference type="Pfam" id="PF02141">
    <property type="entry name" value="DENN"/>
    <property type="match status" value="1"/>
</dbReference>
<dbReference type="InterPro" id="IPR043153">
    <property type="entry name" value="DENN_C"/>
</dbReference>
<organism evidence="3 4">
    <name type="scientific">Pythium oligandrum</name>
    <name type="common">Mycoparasitic fungus</name>
    <dbReference type="NCBI Taxonomy" id="41045"/>
    <lineage>
        <taxon>Eukaryota</taxon>
        <taxon>Sar</taxon>
        <taxon>Stramenopiles</taxon>
        <taxon>Oomycota</taxon>
        <taxon>Peronosporomycetes</taxon>
        <taxon>Pythiales</taxon>
        <taxon>Pythiaceae</taxon>
        <taxon>Pythium</taxon>
    </lineage>
</organism>
<accession>A0A8K1FIH7</accession>
<evidence type="ECO:0000313" key="4">
    <source>
        <dbReference type="Proteomes" id="UP000794436"/>
    </source>
</evidence>
<protein>
    <recommendedName>
        <fullName evidence="2">UDENN domain-containing protein</fullName>
    </recommendedName>
</protein>
<dbReference type="SMART" id="SM00799">
    <property type="entry name" value="DENN"/>
    <property type="match status" value="1"/>
</dbReference>
<dbReference type="OrthoDB" id="6019893at2759"/>
<feature type="region of interest" description="Disordered" evidence="1">
    <location>
        <begin position="1"/>
        <end position="41"/>
    </location>
</feature>
<dbReference type="AlphaFoldDB" id="A0A8K1FIH7"/>
<dbReference type="InterPro" id="IPR001194">
    <property type="entry name" value="cDENN_dom"/>
</dbReference>
<dbReference type="PANTHER" id="PTHR12296:SF21">
    <property type="entry name" value="DENN DOMAIN-CONTAINING PROTEIN 3"/>
    <property type="match status" value="1"/>
</dbReference>
<dbReference type="Pfam" id="PF03456">
    <property type="entry name" value="uDENN"/>
    <property type="match status" value="1"/>
</dbReference>
<dbReference type="Gene3D" id="3.40.50.11500">
    <property type="match status" value="1"/>
</dbReference>
<reference evidence="3" key="1">
    <citation type="submission" date="2019-03" db="EMBL/GenBank/DDBJ databases">
        <title>Long read genome sequence of the mycoparasitic Pythium oligandrum ATCC 38472 isolated from sugarbeet rhizosphere.</title>
        <authorList>
            <person name="Gaulin E."/>
        </authorList>
    </citation>
    <scope>NUCLEOTIDE SEQUENCE</scope>
    <source>
        <strain evidence="3">ATCC 38472_TT</strain>
    </source>
</reference>
<dbReference type="InterPro" id="IPR051696">
    <property type="entry name" value="DENN_Domain_GEFs"/>
</dbReference>
<feature type="domain" description="UDENN" evidence="2">
    <location>
        <begin position="581"/>
        <end position="858"/>
    </location>
</feature>
<evidence type="ECO:0000259" key="2">
    <source>
        <dbReference type="PROSITE" id="PS50211"/>
    </source>
</evidence>
<keyword evidence="4" id="KW-1185">Reference proteome</keyword>
<gene>
    <name evidence="3" type="ORF">Poli38472_000824</name>
</gene>
<comment type="caution">
    <text evidence="3">The sequence shown here is derived from an EMBL/GenBank/DDBJ whole genome shotgun (WGS) entry which is preliminary data.</text>
</comment>
<feature type="compositionally biased region" description="Polar residues" evidence="1">
    <location>
        <begin position="517"/>
        <end position="527"/>
    </location>
</feature>
<sequence>MAKDDDELNLEIDWGDGDSCERENEDDASPQRELSPDKRLEQERLEEQELLEMVNDADEIYTFLTAELQRHSADRRLKDDDVVPQILDIWVTAGQKYALVIKYVDSKLQESPSEQRRRQKTTILERFGSSLYVFAMQLLKSITTIFKYEELFHFNNGRVFKHLKGDLWNGFDESATTFAADLAIESLSLASGKLGLACQELQTLYHTEQQSESLNELLESEDPDASPSSRSTAERYYACLLQRANCLDAYGDVLAHGSHVVDYDLGWALEDEQEHDASSSDTGFRFYVSDTKLTKHSTPGRFYHEAQRIYRYLLTMSSKASAPPSNGWITKLHWYLAKTEFKVATHIPRRCLAEKRLLDNATAHLKKHSHHCQLQSPDEHDQSQQRLEYLRSVVVVREKFFQPETDKPQDDIESSSSTDSSIVPLYRFVLVAVFRDFDNHKLGMLTQEQLTRLNELCRQNPVTDLVMAWLLNNFDSQDSLGLTEKGMLQYLCWLAEANPPAFCDILDILTEKYTETQTSISSTAGSSQERRPTSLRRPVMSPRRQYSSTELGSPRPDPKNCASGIAQCIVILTGKIIQDANGDISQTRTPSEVRLEPVVVDCLPPSAVIPDELSKFCFPDEIFMSSEPLPPKTLDIVLTDITGARHFGTCFHFYEEKDPIDVLALISNSQRGEVSASLPSWISLKDIQQRNIPWRCFIPKSVCILSSAPLFQTFRDCLAHLYRLSISLPPYPVEAFLHDILERIPLPTSGHTVTCFNLGDKSILLSGCPVGSSPFHAKQTDFTLLFQCLSAENILKVYSYVMTEKKIILCARNASILTPVAETLRALLFPFECQVVYIPLLPLVLRTSLRLDIVFCLT</sequence>
<dbReference type="Proteomes" id="UP000794436">
    <property type="component" value="Unassembled WGS sequence"/>
</dbReference>
<dbReference type="Gene3D" id="3.30.450.200">
    <property type="match status" value="1"/>
</dbReference>